<protein>
    <recommendedName>
        <fullName evidence="3">DUF3783 domain-containing protein</fullName>
    </recommendedName>
</protein>
<reference evidence="1 2" key="1">
    <citation type="submission" date="2016-10" db="EMBL/GenBank/DDBJ databases">
        <authorList>
            <person name="de Groot N.N."/>
        </authorList>
    </citation>
    <scope>NUCLEOTIDE SEQUENCE [LARGE SCALE GENOMIC DNA]</scope>
    <source>
        <strain evidence="1 2">AA1</strain>
    </source>
</reference>
<dbReference type="EMBL" id="FMUX01000005">
    <property type="protein sequence ID" value="SCY22640.1"/>
    <property type="molecule type" value="Genomic_DNA"/>
</dbReference>
<name>A0A1G5E7H8_9BACT</name>
<dbReference type="RefSeq" id="WP_175469607.1">
    <property type="nucleotide sequence ID" value="NZ_FMUX01000005.1"/>
</dbReference>
<accession>A0A1G5E7H8</accession>
<organism evidence="1 2">
    <name type="scientific">Desulfoluna spongiiphila</name>
    <dbReference type="NCBI Taxonomy" id="419481"/>
    <lineage>
        <taxon>Bacteria</taxon>
        <taxon>Pseudomonadati</taxon>
        <taxon>Thermodesulfobacteriota</taxon>
        <taxon>Desulfobacteria</taxon>
        <taxon>Desulfobacterales</taxon>
        <taxon>Desulfolunaceae</taxon>
        <taxon>Desulfoluna</taxon>
    </lineage>
</organism>
<dbReference type="STRING" id="419481.SAMN05216233_105204"/>
<evidence type="ECO:0000313" key="2">
    <source>
        <dbReference type="Proteomes" id="UP000198870"/>
    </source>
</evidence>
<dbReference type="Pfam" id="PF12646">
    <property type="entry name" value="DUF3783"/>
    <property type="match status" value="1"/>
</dbReference>
<gene>
    <name evidence="1" type="ORF">SAMN05216233_105204</name>
</gene>
<dbReference type="InterPro" id="IPR016621">
    <property type="entry name" value="UCP014543"/>
</dbReference>
<sequence length="141" mass="15424">MTDGTMQPMDIDDTPLYGPKGLLVCGLETETADALVSLVGQLGWSDLPIAFAGRDDLATPVGKLFTEQPNNWEALGGVAVVMAGITGNQLQQLMKSWRENALPRTLWATLTETSETWPLGTLLKHLSEEQKEMAKAARRKR</sequence>
<evidence type="ECO:0008006" key="3">
    <source>
        <dbReference type="Google" id="ProtNLM"/>
    </source>
</evidence>
<keyword evidence="2" id="KW-1185">Reference proteome</keyword>
<dbReference type="Proteomes" id="UP000198870">
    <property type="component" value="Unassembled WGS sequence"/>
</dbReference>
<dbReference type="AlphaFoldDB" id="A0A1G5E7H8"/>
<evidence type="ECO:0000313" key="1">
    <source>
        <dbReference type="EMBL" id="SCY22640.1"/>
    </source>
</evidence>
<proteinExistence type="predicted"/>